<sequence>MNLRKRRINLHPPQFVILIFSCFILIGTVLLKLPFATTVSISWIDALFTSTSAMTVTGLASVDTGTTFTLFGQVVILGLIQTGGLGIMTFAVLLFIMLGKKIGLKQRLIIQQALNQPNHGGVIRLVKQLFFFSITIEAIAVIILTFRWVPEFGLQKGIYVSIFHSISAFNNAGFSVWPDSLSAYVGDPIVNSVISLLFITGGIGFTVLTDMWYNRSYKKFSLHTKLMIVGTVVLNVAAMLFIFIFEFNNDATLGTLSFMDKLYGSYFQAVTPRTAGFNSVDIGGLEEPTILLMMLLMFIGAGSASTGGGIKLTTFLIIVFAVVNFLKGKKEIVIKHRRIDNTLVVKSLAILTISLTFIFLAILTLSITERRPILPIVFEVISAFGTVGLSMGLTADLSDVGKCIIIFMMFIGKLGPLTLMFSLAKTKFDKVRYPSEDVLTG</sequence>
<dbReference type="GO" id="GO:0015379">
    <property type="term" value="F:potassium:chloride symporter activity"/>
    <property type="evidence" value="ECO:0007669"/>
    <property type="project" value="InterPro"/>
</dbReference>
<comment type="caution">
    <text evidence="11">The sequence shown here is derived from an EMBL/GenBank/DDBJ whole genome shotgun (WGS) entry which is preliminary data.</text>
</comment>
<dbReference type="PANTHER" id="PTHR32024">
    <property type="entry name" value="TRK SYSTEM POTASSIUM UPTAKE PROTEIN TRKG-RELATED"/>
    <property type="match status" value="1"/>
</dbReference>
<evidence type="ECO:0000256" key="3">
    <source>
        <dbReference type="ARBA" id="ARBA00022475"/>
    </source>
</evidence>
<evidence type="ECO:0000256" key="9">
    <source>
        <dbReference type="ARBA" id="ARBA00023136"/>
    </source>
</evidence>
<reference evidence="11" key="2">
    <citation type="submission" date="2020-09" db="EMBL/GenBank/DDBJ databases">
        <authorList>
            <person name="Sun Q."/>
            <person name="Zhou Y."/>
        </authorList>
    </citation>
    <scope>NUCLEOTIDE SEQUENCE</scope>
    <source>
        <strain evidence="11">CGMCC 1.15454</strain>
    </source>
</reference>
<dbReference type="AlphaFoldDB" id="A0A9W5X4H1"/>
<dbReference type="InterPro" id="IPR004772">
    <property type="entry name" value="TrkH"/>
</dbReference>
<keyword evidence="6" id="KW-0630">Potassium</keyword>
<feature type="transmembrane region" description="Helical" evidence="10">
    <location>
        <begin position="405"/>
        <end position="424"/>
    </location>
</feature>
<keyword evidence="12" id="KW-1185">Reference proteome</keyword>
<proteinExistence type="predicted"/>
<evidence type="ECO:0000256" key="7">
    <source>
        <dbReference type="ARBA" id="ARBA00022989"/>
    </source>
</evidence>
<dbReference type="PANTHER" id="PTHR32024:SF1">
    <property type="entry name" value="KTR SYSTEM POTASSIUM UPTAKE PROTEIN B"/>
    <property type="match status" value="1"/>
</dbReference>
<feature type="transmembrane region" description="Helical" evidence="10">
    <location>
        <begin position="225"/>
        <end position="245"/>
    </location>
</feature>
<feature type="transmembrane region" description="Helical" evidence="10">
    <location>
        <begin position="15"/>
        <end position="35"/>
    </location>
</feature>
<evidence type="ECO:0000256" key="2">
    <source>
        <dbReference type="ARBA" id="ARBA00022448"/>
    </source>
</evidence>
<dbReference type="GO" id="GO:0005886">
    <property type="term" value="C:plasma membrane"/>
    <property type="evidence" value="ECO:0007669"/>
    <property type="project" value="UniProtKB-SubCell"/>
</dbReference>
<evidence type="ECO:0000256" key="5">
    <source>
        <dbReference type="ARBA" id="ARBA00022692"/>
    </source>
</evidence>
<evidence type="ECO:0000256" key="1">
    <source>
        <dbReference type="ARBA" id="ARBA00004651"/>
    </source>
</evidence>
<gene>
    <name evidence="11" type="primary">ktrB</name>
    <name evidence="11" type="ORF">GCM10011409_11250</name>
</gene>
<keyword evidence="5 10" id="KW-0812">Transmembrane</keyword>
<dbReference type="RefSeq" id="WP_088052024.1">
    <property type="nucleotide sequence ID" value="NZ_BMJD01000005.1"/>
</dbReference>
<feature type="transmembrane region" description="Helical" evidence="10">
    <location>
        <begin position="129"/>
        <end position="146"/>
    </location>
</feature>
<dbReference type="Pfam" id="PF02386">
    <property type="entry name" value="TrkH"/>
    <property type="match status" value="1"/>
</dbReference>
<keyword evidence="4" id="KW-0633">Potassium transport</keyword>
<accession>A0A9W5X4H1</accession>
<feature type="transmembrane region" description="Helical" evidence="10">
    <location>
        <begin position="343"/>
        <end position="367"/>
    </location>
</feature>
<evidence type="ECO:0000256" key="8">
    <source>
        <dbReference type="ARBA" id="ARBA00023065"/>
    </source>
</evidence>
<evidence type="ECO:0000313" key="12">
    <source>
        <dbReference type="Proteomes" id="UP000621492"/>
    </source>
</evidence>
<evidence type="ECO:0000256" key="6">
    <source>
        <dbReference type="ARBA" id="ARBA00022958"/>
    </source>
</evidence>
<dbReference type="EMBL" id="BMJD01000005">
    <property type="protein sequence ID" value="GGB35535.1"/>
    <property type="molecule type" value="Genomic_DNA"/>
</dbReference>
<protein>
    <submittedName>
        <fullName evidence="11">Ktr system potassium uptake protein B</fullName>
    </submittedName>
</protein>
<feature type="transmembrane region" description="Helical" evidence="10">
    <location>
        <begin position="373"/>
        <end position="393"/>
    </location>
</feature>
<dbReference type="InterPro" id="IPR003445">
    <property type="entry name" value="Cat_transpt"/>
</dbReference>
<dbReference type="PROSITE" id="PS51257">
    <property type="entry name" value="PROKAR_LIPOPROTEIN"/>
    <property type="match status" value="1"/>
</dbReference>
<dbReference type="NCBIfam" id="TIGR00933">
    <property type="entry name" value="2a38"/>
    <property type="match status" value="1"/>
</dbReference>
<keyword evidence="8" id="KW-0406">Ion transport</keyword>
<keyword evidence="9 10" id="KW-0472">Membrane</keyword>
<feature type="transmembrane region" description="Helical" evidence="10">
    <location>
        <begin position="74"/>
        <end position="98"/>
    </location>
</feature>
<name>A0A9W5X4H1_9BACI</name>
<organism evidence="11 12">
    <name type="scientific">Lentibacillus populi</name>
    <dbReference type="NCBI Taxonomy" id="1827502"/>
    <lineage>
        <taxon>Bacteria</taxon>
        <taxon>Bacillati</taxon>
        <taxon>Bacillota</taxon>
        <taxon>Bacilli</taxon>
        <taxon>Bacillales</taxon>
        <taxon>Bacillaceae</taxon>
        <taxon>Lentibacillus</taxon>
    </lineage>
</organism>
<keyword evidence="3" id="KW-1003">Cell membrane</keyword>
<evidence type="ECO:0000256" key="4">
    <source>
        <dbReference type="ARBA" id="ARBA00022538"/>
    </source>
</evidence>
<feature type="transmembrane region" description="Helical" evidence="10">
    <location>
        <begin position="41"/>
        <end position="62"/>
    </location>
</feature>
<evidence type="ECO:0000256" key="10">
    <source>
        <dbReference type="SAM" id="Phobius"/>
    </source>
</evidence>
<comment type="subcellular location">
    <subcellularLocation>
        <location evidence="1">Cell membrane</location>
        <topology evidence="1">Multi-pass membrane protein</topology>
    </subcellularLocation>
</comment>
<feature type="transmembrane region" description="Helical" evidence="10">
    <location>
        <begin position="290"/>
        <end position="323"/>
    </location>
</feature>
<keyword evidence="7 10" id="KW-1133">Transmembrane helix</keyword>
<reference evidence="11" key="1">
    <citation type="journal article" date="2014" name="Int. J. Syst. Evol. Microbiol.">
        <title>Complete genome sequence of Corynebacterium casei LMG S-19264T (=DSM 44701T), isolated from a smear-ripened cheese.</title>
        <authorList>
            <consortium name="US DOE Joint Genome Institute (JGI-PGF)"/>
            <person name="Walter F."/>
            <person name="Albersmeier A."/>
            <person name="Kalinowski J."/>
            <person name="Ruckert C."/>
        </authorList>
    </citation>
    <scope>NUCLEOTIDE SEQUENCE</scope>
    <source>
        <strain evidence="11">CGMCC 1.15454</strain>
    </source>
</reference>
<keyword evidence="2" id="KW-0813">Transport</keyword>
<dbReference type="Proteomes" id="UP000621492">
    <property type="component" value="Unassembled WGS sequence"/>
</dbReference>
<feature type="transmembrane region" description="Helical" evidence="10">
    <location>
        <begin position="189"/>
        <end position="213"/>
    </location>
</feature>
<evidence type="ECO:0000313" key="11">
    <source>
        <dbReference type="EMBL" id="GGB35535.1"/>
    </source>
</evidence>